<proteinExistence type="predicted"/>
<comment type="caution">
    <text evidence="2">The sequence shown here is derived from an EMBL/GenBank/DDBJ whole genome shotgun (WGS) entry which is preliminary data.</text>
</comment>
<name>A0AA38N4K2_9AGAR</name>
<accession>A0AA38N4K2</accession>
<gene>
    <name evidence="2" type="ORF">DFJ43DRAFT_1035510</name>
</gene>
<evidence type="ECO:0000256" key="1">
    <source>
        <dbReference type="SAM" id="MobiDB-lite"/>
    </source>
</evidence>
<organism evidence="2 3">
    <name type="scientific">Lentinula guzmanii</name>
    <dbReference type="NCBI Taxonomy" id="2804957"/>
    <lineage>
        <taxon>Eukaryota</taxon>
        <taxon>Fungi</taxon>
        <taxon>Dikarya</taxon>
        <taxon>Basidiomycota</taxon>
        <taxon>Agaricomycotina</taxon>
        <taxon>Agaricomycetes</taxon>
        <taxon>Agaricomycetidae</taxon>
        <taxon>Agaricales</taxon>
        <taxon>Marasmiineae</taxon>
        <taxon>Omphalotaceae</taxon>
        <taxon>Lentinula</taxon>
    </lineage>
</organism>
<evidence type="ECO:0000313" key="3">
    <source>
        <dbReference type="Proteomes" id="UP001176059"/>
    </source>
</evidence>
<protein>
    <submittedName>
        <fullName evidence="2">Uncharacterized protein</fullName>
    </submittedName>
</protein>
<dbReference type="Proteomes" id="UP001176059">
    <property type="component" value="Unassembled WGS sequence"/>
</dbReference>
<evidence type="ECO:0000313" key="2">
    <source>
        <dbReference type="EMBL" id="KAJ3737250.1"/>
    </source>
</evidence>
<feature type="compositionally biased region" description="Pro residues" evidence="1">
    <location>
        <begin position="95"/>
        <end position="112"/>
    </location>
</feature>
<reference evidence="2" key="2">
    <citation type="journal article" date="2023" name="Proc. Natl. Acad. Sci. U.S.A.">
        <title>A global phylogenomic analysis of the shiitake genus Lentinula.</title>
        <authorList>
            <person name="Sierra-Patev S."/>
            <person name="Min B."/>
            <person name="Naranjo-Ortiz M."/>
            <person name="Looney B."/>
            <person name="Konkel Z."/>
            <person name="Slot J.C."/>
            <person name="Sakamoto Y."/>
            <person name="Steenwyk J.L."/>
            <person name="Rokas A."/>
            <person name="Carro J."/>
            <person name="Camarero S."/>
            <person name="Ferreira P."/>
            <person name="Molpeceres G."/>
            <person name="Ruiz-Duenas F.J."/>
            <person name="Serrano A."/>
            <person name="Henrissat B."/>
            <person name="Drula E."/>
            <person name="Hughes K.W."/>
            <person name="Mata J.L."/>
            <person name="Ishikawa N.K."/>
            <person name="Vargas-Isla R."/>
            <person name="Ushijima S."/>
            <person name="Smith C.A."/>
            <person name="Donoghue J."/>
            <person name="Ahrendt S."/>
            <person name="Andreopoulos W."/>
            <person name="He G."/>
            <person name="LaButti K."/>
            <person name="Lipzen A."/>
            <person name="Ng V."/>
            <person name="Riley R."/>
            <person name="Sandor L."/>
            <person name="Barry K."/>
            <person name="Martinez A.T."/>
            <person name="Xiao Y."/>
            <person name="Gibbons J.G."/>
            <person name="Terashima K."/>
            <person name="Grigoriev I.V."/>
            <person name="Hibbett D."/>
        </authorList>
    </citation>
    <scope>NUCLEOTIDE SEQUENCE</scope>
    <source>
        <strain evidence="2">ET3784</strain>
    </source>
</reference>
<dbReference type="EMBL" id="JANVFO010000002">
    <property type="protein sequence ID" value="KAJ3737250.1"/>
    <property type="molecule type" value="Genomic_DNA"/>
</dbReference>
<keyword evidence="3" id="KW-1185">Reference proteome</keyword>
<dbReference type="AlphaFoldDB" id="A0AA38N4K2"/>
<reference evidence="2" key="1">
    <citation type="submission" date="2022-08" db="EMBL/GenBank/DDBJ databases">
        <authorList>
            <consortium name="DOE Joint Genome Institute"/>
            <person name="Min B."/>
            <person name="Sierra-Patev S."/>
            <person name="Naranjo-Ortiz M."/>
            <person name="Looney B."/>
            <person name="Konkel Z."/>
            <person name="Slot J.C."/>
            <person name="Sakamoto Y."/>
            <person name="Steenwyk J.L."/>
            <person name="Rokas A."/>
            <person name="Carro J."/>
            <person name="Camarero S."/>
            <person name="Ferreira P."/>
            <person name="Molpeceres G."/>
            <person name="Ruiz-duenas F.J."/>
            <person name="Serrano A."/>
            <person name="Henrissat B."/>
            <person name="Drula E."/>
            <person name="Hughes K.W."/>
            <person name="Mata J.L."/>
            <person name="Ishikawa N.K."/>
            <person name="Vargas-Isla R."/>
            <person name="Ushijima S."/>
            <person name="Smith C.A."/>
            <person name="Ahrendt S."/>
            <person name="Andreopoulos W."/>
            <person name="He G."/>
            <person name="LaButti K."/>
            <person name="Lipzen A."/>
            <person name="Ng V."/>
            <person name="Riley R."/>
            <person name="Sandor L."/>
            <person name="Barry K."/>
            <person name="Martinez A.T."/>
            <person name="Xiao Y."/>
            <person name="Gibbons J.G."/>
            <person name="Terashima K."/>
            <person name="Hibbett D.S."/>
            <person name="Grigoriev I.V."/>
        </authorList>
    </citation>
    <scope>NUCLEOTIDE SEQUENCE</scope>
    <source>
        <strain evidence="2">ET3784</strain>
    </source>
</reference>
<sequence>MAKSSQVGHYYSRSIGVFTIFIFIQSQSAPCNYSTAQGIQCPVIGFDLEAYIRQYQNSSPTPTLIEEDSEEGGMALLQEQEVQDHVRTHFCSPTPTSPPSPTPTPPPSPSPTPEATKESSTSLQENGGDLAPKREMSSAVLDEITQTSTFKK</sequence>
<feature type="region of interest" description="Disordered" evidence="1">
    <location>
        <begin position="59"/>
        <end position="152"/>
    </location>
</feature>